<organism evidence="2 3">
    <name type="scientific">Helicobacter bizzozeronii (strain CIII-1)</name>
    <dbReference type="NCBI Taxonomy" id="1002804"/>
    <lineage>
        <taxon>Bacteria</taxon>
        <taxon>Pseudomonadati</taxon>
        <taxon>Campylobacterota</taxon>
        <taxon>Epsilonproteobacteria</taxon>
        <taxon>Campylobacterales</taxon>
        <taxon>Helicobacteraceae</taxon>
        <taxon>Helicobacter</taxon>
    </lineage>
</organism>
<keyword evidence="3" id="KW-1185">Reference proteome</keyword>
<feature type="compositionally biased region" description="Basic and acidic residues" evidence="1">
    <location>
        <begin position="157"/>
        <end position="170"/>
    </location>
</feature>
<proteinExistence type="predicted"/>
<dbReference type="STRING" id="1002804.HBZC1_11980"/>
<name>F8KTL4_HELBC</name>
<feature type="compositionally biased region" description="Basic and acidic residues" evidence="1">
    <location>
        <begin position="140"/>
        <end position="150"/>
    </location>
</feature>
<feature type="compositionally biased region" description="Basic and acidic residues" evidence="1">
    <location>
        <begin position="183"/>
        <end position="206"/>
    </location>
</feature>
<evidence type="ECO:0000256" key="1">
    <source>
        <dbReference type="SAM" id="MobiDB-lite"/>
    </source>
</evidence>
<feature type="region of interest" description="Disordered" evidence="1">
    <location>
        <begin position="135"/>
        <end position="206"/>
    </location>
</feature>
<sequence length="206" mass="24002">MQYAYMFVLLDDRVCVFRYTDKGIVSLNRQKAHFEDIEPNFWEAFEEHYNIDPNAPKDYAFAWINKVGKHTIVLNSPHFKERLDKSVWNATSARAVLDLLNMDCHLRCSMEDFAGNKLEDGNLWLSTNVDLSKQHAPQVRLEEPKEEPKDLSGIQRFHQENLKPYEDALKGKRTPKPEAPVQEARRTDRKFSTQGDTKPHGLEDNQ</sequence>
<dbReference type="KEGG" id="hbi:HBZC1_11980"/>
<gene>
    <name evidence="2" type="ordered locus">HBZC1_11980</name>
</gene>
<dbReference type="Proteomes" id="UP000008387">
    <property type="component" value="Chromosome"/>
</dbReference>
<accession>F8KTL4</accession>
<dbReference type="AlphaFoldDB" id="F8KTL4"/>
<dbReference type="RefSeq" id="WP_013890605.1">
    <property type="nucleotide sequence ID" value="NC_015674.1"/>
</dbReference>
<reference evidence="2 3" key="1">
    <citation type="journal article" date="2011" name="J. Bacteriol.">
        <title>Genome sequence of Helicobacter bizzozeronii strain CIII-1, an isolate from human gastric mucosa.</title>
        <authorList>
            <person name="Schott T."/>
            <person name="Rossi M."/>
            <person name="Hanninen M.L."/>
        </authorList>
    </citation>
    <scope>NUCLEOTIDE SEQUENCE [LARGE SCALE GENOMIC DNA]</scope>
    <source>
        <strain evidence="2 3">CIII-1</strain>
    </source>
</reference>
<dbReference type="HOGENOM" id="CLU_1364635_0_0_7"/>
<dbReference type="EMBL" id="FR871757">
    <property type="protein sequence ID" value="CCB80184.1"/>
    <property type="molecule type" value="Genomic_DNA"/>
</dbReference>
<protein>
    <submittedName>
        <fullName evidence="2">Uncharacterized protein</fullName>
    </submittedName>
</protein>
<evidence type="ECO:0000313" key="2">
    <source>
        <dbReference type="EMBL" id="CCB80184.1"/>
    </source>
</evidence>
<evidence type="ECO:0000313" key="3">
    <source>
        <dbReference type="Proteomes" id="UP000008387"/>
    </source>
</evidence>